<dbReference type="GO" id="GO:0000981">
    <property type="term" value="F:DNA-binding transcription factor activity, RNA polymerase II-specific"/>
    <property type="evidence" value="ECO:0007669"/>
    <property type="project" value="InterPro"/>
</dbReference>
<feature type="compositionally biased region" description="Polar residues" evidence="3">
    <location>
        <begin position="75"/>
        <end position="84"/>
    </location>
</feature>
<feature type="compositionally biased region" description="Low complexity" evidence="3">
    <location>
        <begin position="153"/>
        <end position="174"/>
    </location>
</feature>
<feature type="domain" description="Zn(2)-C6 fungal-type" evidence="4">
    <location>
        <begin position="12"/>
        <end position="42"/>
    </location>
</feature>
<comment type="subcellular location">
    <subcellularLocation>
        <location evidence="1">Nucleus</location>
    </subcellularLocation>
</comment>
<name>A0A162INS7_9HYPO</name>
<comment type="caution">
    <text evidence="5">The sequence shown here is derived from an EMBL/GenBank/DDBJ whole genome shotgun (WGS) entry which is preliminary data.</text>
</comment>
<keyword evidence="2" id="KW-0539">Nucleus</keyword>
<dbReference type="PROSITE" id="PS50048">
    <property type="entry name" value="ZN2_CY6_FUNGAL_2"/>
    <property type="match status" value="1"/>
</dbReference>
<reference evidence="5 6" key="1">
    <citation type="journal article" date="2016" name="Genome Biol. Evol.">
        <title>Divergent and convergent evolution of fungal pathogenicity.</title>
        <authorList>
            <person name="Shang Y."/>
            <person name="Xiao G."/>
            <person name="Zheng P."/>
            <person name="Cen K."/>
            <person name="Zhan S."/>
            <person name="Wang C."/>
        </authorList>
    </citation>
    <scope>NUCLEOTIDE SEQUENCE [LARGE SCALE GENOMIC DNA]</scope>
    <source>
        <strain evidence="5 6">RCEF 2490</strain>
    </source>
</reference>
<dbReference type="AlphaFoldDB" id="A0A162INS7"/>
<dbReference type="SUPFAM" id="SSF57701">
    <property type="entry name" value="Zn2/Cys6 DNA-binding domain"/>
    <property type="match status" value="1"/>
</dbReference>
<keyword evidence="5" id="KW-0238">DNA-binding</keyword>
<dbReference type="OrthoDB" id="1919336at2759"/>
<protein>
    <submittedName>
        <fullName evidence="5">Zn(2)-C6 fungal-type DNA-binding domain protein</fullName>
    </submittedName>
</protein>
<keyword evidence="6" id="KW-1185">Reference proteome</keyword>
<dbReference type="PANTHER" id="PTHR37534:SF43">
    <property type="entry name" value="FINGER DOMAIN PROTEIN, PUTATIVE (AFU_ORTHOLOGUE AFUA_1G01850)-RELATED"/>
    <property type="match status" value="1"/>
</dbReference>
<evidence type="ECO:0000256" key="3">
    <source>
        <dbReference type="SAM" id="MobiDB-lite"/>
    </source>
</evidence>
<dbReference type="Pfam" id="PF11951">
    <property type="entry name" value="Fungal_trans_2"/>
    <property type="match status" value="1"/>
</dbReference>
<dbReference type="GO" id="GO:0000976">
    <property type="term" value="F:transcription cis-regulatory region binding"/>
    <property type="evidence" value="ECO:0007669"/>
    <property type="project" value="TreeGrafter"/>
</dbReference>
<accession>A0A162INS7</accession>
<evidence type="ECO:0000313" key="5">
    <source>
        <dbReference type="EMBL" id="KZZ96632.1"/>
    </source>
</evidence>
<feature type="compositionally biased region" description="Polar residues" evidence="3">
    <location>
        <begin position="91"/>
        <end position="101"/>
    </location>
</feature>
<evidence type="ECO:0000256" key="1">
    <source>
        <dbReference type="ARBA" id="ARBA00004123"/>
    </source>
</evidence>
<dbReference type="STRING" id="1081109.A0A162INS7"/>
<dbReference type="GO" id="GO:0005634">
    <property type="term" value="C:nucleus"/>
    <property type="evidence" value="ECO:0007669"/>
    <property type="project" value="UniProtKB-SubCell"/>
</dbReference>
<dbReference type="EMBL" id="AZGY01000007">
    <property type="protein sequence ID" value="KZZ96632.1"/>
    <property type="molecule type" value="Genomic_DNA"/>
</dbReference>
<feature type="region of interest" description="Disordered" evidence="3">
    <location>
        <begin position="49"/>
        <end position="177"/>
    </location>
</feature>
<evidence type="ECO:0000256" key="2">
    <source>
        <dbReference type="ARBA" id="ARBA00023242"/>
    </source>
</evidence>
<dbReference type="PROSITE" id="PS00463">
    <property type="entry name" value="ZN2_CY6_FUNGAL_1"/>
    <property type="match status" value="1"/>
</dbReference>
<dbReference type="Gene3D" id="4.10.240.10">
    <property type="entry name" value="Zn(2)-C6 fungal-type DNA-binding domain"/>
    <property type="match status" value="1"/>
</dbReference>
<dbReference type="InterPro" id="IPR021858">
    <property type="entry name" value="Fun_TF"/>
</dbReference>
<dbReference type="InterPro" id="IPR001138">
    <property type="entry name" value="Zn2Cys6_DnaBD"/>
</dbReference>
<gene>
    <name evidence="5" type="ORF">AAL_03861</name>
</gene>
<dbReference type="CDD" id="cd00067">
    <property type="entry name" value="GAL4"/>
    <property type="match status" value="1"/>
</dbReference>
<dbReference type="PANTHER" id="PTHR37534">
    <property type="entry name" value="TRANSCRIPTIONAL ACTIVATOR PROTEIN UGA3"/>
    <property type="match status" value="1"/>
</dbReference>
<dbReference type="SMART" id="SM00066">
    <property type="entry name" value="GAL4"/>
    <property type="match status" value="1"/>
</dbReference>
<dbReference type="InterPro" id="IPR036864">
    <property type="entry name" value="Zn2-C6_fun-type_DNA-bd_sf"/>
</dbReference>
<evidence type="ECO:0000313" key="6">
    <source>
        <dbReference type="Proteomes" id="UP000078544"/>
    </source>
</evidence>
<evidence type="ECO:0000259" key="4">
    <source>
        <dbReference type="PROSITE" id="PS50048"/>
    </source>
</evidence>
<dbReference type="Pfam" id="PF00172">
    <property type="entry name" value="Zn_clus"/>
    <property type="match status" value="1"/>
</dbReference>
<dbReference type="GO" id="GO:0045944">
    <property type="term" value="P:positive regulation of transcription by RNA polymerase II"/>
    <property type="evidence" value="ECO:0007669"/>
    <property type="project" value="TreeGrafter"/>
</dbReference>
<proteinExistence type="predicted"/>
<dbReference type="GO" id="GO:0008270">
    <property type="term" value="F:zinc ion binding"/>
    <property type="evidence" value="ECO:0007669"/>
    <property type="project" value="InterPro"/>
</dbReference>
<dbReference type="Proteomes" id="UP000078544">
    <property type="component" value="Unassembled WGS sequence"/>
</dbReference>
<organism evidence="5 6">
    <name type="scientific">Moelleriella libera RCEF 2490</name>
    <dbReference type="NCBI Taxonomy" id="1081109"/>
    <lineage>
        <taxon>Eukaryota</taxon>
        <taxon>Fungi</taxon>
        <taxon>Dikarya</taxon>
        <taxon>Ascomycota</taxon>
        <taxon>Pezizomycotina</taxon>
        <taxon>Sordariomycetes</taxon>
        <taxon>Hypocreomycetidae</taxon>
        <taxon>Hypocreales</taxon>
        <taxon>Clavicipitaceae</taxon>
        <taxon>Moelleriella</taxon>
    </lineage>
</organism>
<sequence length="601" mass="65481">MRAVPIIRSRTGCFTCRRRKKKCNEEKPMCSGCKRNKLECTWPVERPAQVRSAARGRGKHPPLPTRSASLGKESAGQSLPQQNDPLGRNDAASTLSQTAPTSPDDEARYKSLDEDLPCSSAPEYQLAESPASSSRSAAADRKSLQDDLDDSVSDYSSSTTLTSLAAPESALESSPGRSLGIAGVPAIAFVSAKENSGRGIDEHGDIPMNMSLLPAHGHDSFELLSYYLSRTANSMGNGSTDVNPFVAKMIPLAFSDPLVLHLILAQSAVHRQASEECASGGEVATRYYTESLRMFRGLVNEYVLGKEDKNLVVAVGSLICCLTEVAKGDTDGTIFDHLSASRSLLTSLLARHSSSMFDDLPDFLVEYYMHMYASSMITKDPRSASHADPSPSIDDAVKKLLAKNYIGQLCGCWLEILTLIPQVFRLGQSILRSRDEPEAHPSPDHVITFGLLQSQILSFMPVAVASNCGQLAGLVFKQATLLYLWSIFGTPHQNDQTSMHSGLMNSAVMEAVSVLNQLPASERVNTSLCWPLTVIGCCTPDADVQNLLRLRLQAMIVGIGLGNMRQTLTLLEHVWAQPPELISPWTLRSIMEQHRIWISFA</sequence>
<feature type="compositionally biased region" description="Low complexity" evidence="3">
    <location>
        <begin position="127"/>
        <end position="137"/>
    </location>
</feature>